<protein>
    <submittedName>
        <fullName evidence="5">Uncharacterized protein</fullName>
    </submittedName>
</protein>
<feature type="transmembrane region" description="Helical" evidence="4">
    <location>
        <begin position="293"/>
        <end position="312"/>
    </location>
</feature>
<evidence type="ECO:0000256" key="1">
    <source>
        <dbReference type="ARBA" id="ARBA00004141"/>
    </source>
</evidence>
<feature type="transmembrane region" description="Helical" evidence="4">
    <location>
        <begin position="149"/>
        <end position="173"/>
    </location>
</feature>
<dbReference type="GO" id="GO:0008381">
    <property type="term" value="F:mechanosensitive monoatomic ion channel activity"/>
    <property type="evidence" value="ECO:0007669"/>
    <property type="project" value="TreeGrafter"/>
</dbReference>
<feature type="transmembrane region" description="Helical" evidence="4">
    <location>
        <begin position="106"/>
        <end position="129"/>
    </location>
</feature>
<feature type="compositionally biased region" description="Basic and acidic residues" evidence="3">
    <location>
        <begin position="417"/>
        <end position="430"/>
    </location>
</feature>
<comment type="similarity">
    <text evidence="2">Belongs to the MscS (TC 1.A.23) family.</text>
</comment>
<proteinExistence type="inferred from homology"/>
<keyword evidence="4" id="KW-0472">Membrane</keyword>
<sequence>MEEGDLDGRNSNNSEPDRQHSAVCQCIIHCLAWTCIFGCLGKIFIDLLLELFYYLLVGLVPKFVTLFAIILAPLTIPLLMVALLVARFLLFIRSGDGFDKAIQFKYFALSLIFLATMEILIEMGIFFPIAKNASSLKHILLVGLPLTKWVNITCMICGFFSLSYCLTLFMHWVQQQILYRKKEIVCSIYVREAVSEIVNCFIFGWAMSEVMKRVPTIKQHRVLGLETQRWIEVAILALVGHDCIALSTHLVVWLLEVRLRDFDHTNQPQWYKVVRELLPTQHLVYCAHGMRRGISFVLSTVLLLLIWVSYFGSHLEETAKSKRVLDFGTSTFICLLICSLLWLIKDCVLLAWEANAVYIRLSSDILENGKKLYFLGLLGRHKFDVFNLRYIRGGKEGFFRNVLNLIGSHDKHLPAKADLDDEDWGPREEAQPSDQSSTQKKKTTKLSTPKRSIVRDHLLLPKDRTPNLQDIKQVAEYLLSAKEALSYDKYAPDIIYYLKNNNPSGGDSEWVNVFEEMLKNVDLTIASSNENTSSDDAAEHNPNADRANLSEEKIPFKKVQKWVVRIAAIFLIFIHYHFFDQSLAGKHLLHALWLDEKKAHESCLSLANTMQSGKEVVDCLSTIMSVVIMGAIFIVWLLLTGLASTKVLVVIASPLLAATFIFGETCKNLFEGIIFVFVVRPFNVGDTCQIDGGEKI</sequence>
<dbReference type="GO" id="GO:0050982">
    <property type="term" value="P:detection of mechanical stimulus"/>
    <property type="evidence" value="ECO:0007669"/>
    <property type="project" value="TreeGrafter"/>
</dbReference>
<feature type="transmembrane region" description="Helical" evidence="4">
    <location>
        <begin position="324"/>
        <end position="344"/>
    </location>
</feature>
<comment type="caution">
    <text evidence="5">The sequence shown here is derived from an EMBL/GenBank/DDBJ whole genome shotgun (WGS) entry which is preliminary data.</text>
</comment>
<keyword evidence="6" id="KW-1185">Reference proteome</keyword>
<feature type="transmembrane region" description="Helical" evidence="4">
    <location>
        <begin position="619"/>
        <end position="639"/>
    </location>
</feature>
<gene>
    <name evidence="5" type="ORF">Cgig2_000147</name>
</gene>
<name>A0A9Q1KZU7_9CARY</name>
<dbReference type="EMBL" id="JAKOGI010000004">
    <property type="protein sequence ID" value="KAJ8452558.1"/>
    <property type="molecule type" value="Genomic_DNA"/>
</dbReference>
<comment type="subcellular location">
    <subcellularLocation>
        <location evidence="1">Membrane</location>
        <topology evidence="1">Multi-pass membrane protein</topology>
    </subcellularLocation>
</comment>
<feature type="transmembrane region" description="Helical" evidence="4">
    <location>
        <begin position="645"/>
        <end position="663"/>
    </location>
</feature>
<dbReference type="PANTHER" id="PTHR31618">
    <property type="entry name" value="MECHANOSENSITIVE ION CHANNEL PROTEIN 5"/>
    <property type="match status" value="1"/>
</dbReference>
<evidence type="ECO:0000313" key="6">
    <source>
        <dbReference type="Proteomes" id="UP001153076"/>
    </source>
</evidence>
<evidence type="ECO:0000256" key="3">
    <source>
        <dbReference type="SAM" id="MobiDB-lite"/>
    </source>
</evidence>
<dbReference type="AlphaFoldDB" id="A0A9Q1KZU7"/>
<evidence type="ECO:0000256" key="4">
    <source>
        <dbReference type="SAM" id="Phobius"/>
    </source>
</evidence>
<feature type="region of interest" description="Disordered" evidence="3">
    <location>
        <begin position="417"/>
        <end position="449"/>
    </location>
</feature>
<reference evidence="5" key="1">
    <citation type="submission" date="2022-04" db="EMBL/GenBank/DDBJ databases">
        <title>Carnegiea gigantea Genome sequencing and assembly v2.</title>
        <authorList>
            <person name="Copetti D."/>
            <person name="Sanderson M.J."/>
            <person name="Burquez A."/>
            <person name="Wojciechowski M.F."/>
        </authorList>
    </citation>
    <scope>NUCLEOTIDE SEQUENCE</scope>
    <source>
        <strain evidence="5">SGP5-SGP5p</strain>
        <tissue evidence="5">Aerial part</tissue>
    </source>
</reference>
<dbReference type="PANTHER" id="PTHR31618:SF7">
    <property type="entry name" value="MECHANOSENSITIVE ION CHANNEL PROTEIN"/>
    <property type="match status" value="1"/>
</dbReference>
<dbReference type="Proteomes" id="UP001153076">
    <property type="component" value="Unassembled WGS sequence"/>
</dbReference>
<keyword evidence="4" id="KW-1133">Transmembrane helix</keyword>
<feature type="transmembrane region" description="Helical" evidence="4">
    <location>
        <begin position="562"/>
        <end position="579"/>
    </location>
</feature>
<keyword evidence="4" id="KW-0812">Transmembrane</keyword>
<accession>A0A9Q1KZU7</accession>
<dbReference type="OrthoDB" id="1723921at2759"/>
<feature type="transmembrane region" description="Helical" evidence="4">
    <location>
        <begin position="20"/>
        <end position="40"/>
    </location>
</feature>
<evidence type="ECO:0000256" key="2">
    <source>
        <dbReference type="ARBA" id="ARBA00008017"/>
    </source>
</evidence>
<dbReference type="GO" id="GO:0005886">
    <property type="term" value="C:plasma membrane"/>
    <property type="evidence" value="ECO:0007669"/>
    <property type="project" value="TreeGrafter"/>
</dbReference>
<dbReference type="GO" id="GO:0006820">
    <property type="term" value="P:monoatomic anion transport"/>
    <property type="evidence" value="ECO:0007669"/>
    <property type="project" value="TreeGrafter"/>
</dbReference>
<organism evidence="5 6">
    <name type="scientific">Carnegiea gigantea</name>
    <dbReference type="NCBI Taxonomy" id="171969"/>
    <lineage>
        <taxon>Eukaryota</taxon>
        <taxon>Viridiplantae</taxon>
        <taxon>Streptophyta</taxon>
        <taxon>Embryophyta</taxon>
        <taxon>Tracheophyta</taxon>
        <taxon>Spermatophyta</taxon>
        <taxon>Magnoliopsida</taxon>
        <taxon>eudicotyledons</taxon>
        <taxon>Gunneridae</taxon>
        <taxon>Pentapetalae</taxon>
        <taxon>Caryophyllales</taxon>
        <taxon>Cactineae</taxon>
        <taxon>Cactaceae</taxon>
        <taxon>Cactoideae</taxon>
        <taxon>Echinocereeae</taxon>
        <taxon>Carnegiea</taxon>
    </lineage>
</organism>
<dbReference type="InterPro" id="IPR016688">
    <property type="entry name" value="MscS-like_plants/fungi"/>
</dbReference>
<evidence type="ECO:0000313" key="5">
    <source>
        <dbReference type="EMBL" id="KAJ8452558.1"/>
    </source>
</evidence>